<keyword evidence="5 12" id="KW-0812">Transmembrane</keyword>
<evidence type="ECO:0000256" key="7">
    <source>
        <dbReference type="ARBA" id="ARBA00022840"/>
    </source>
</evidence>
<dbReference type="Pfam" id="PF00005">
    <property type="entry name" value="ABC_tran"/>
    <property type="match status" value="1"/>
</dbReference>
<dbReference type="EMBL" id="FXAH01000014">
    <property type="protein sequence ID" value="SMF65644.1"/>
    <property type="molecule type" value="Genomic_DNA"/>
</dbReference>
<keyword evidence="3" id="KW-1003">Cell membrane</keyword>
<keyword evidence="16" id="KW-1185">Reference proteome</keyword>
<dbReference type="NCBIfam" id="TIGR02868">
    <property type="entry name" value="CydC"/>
    <property type="match status" value="1"/>
</dbReference>
<keyword evidence="10" id="KW-0445">Lipid transport</keyword>
<keyword evidence="4" id="KW-0997">Cell inner membrane</keyword>
<dbReference type="GO" id="GO:0034040">
    <property type="term" value="F:ATPase-coupled lipid transmembrane transporter activity"/>
    <property type="evidence" value="ECO:0007669"/>
    <property type="project" value="TreeGrafter"/>
</dbReference>
<dbReference type="FunFam" id="3.40.50.300:FF:000221">
    <property type="entry name" value="Multidrug ABC transporter ATP-binding protein"/>
    <property type="match status" value="1"/>
</dbReference>
<dbReference type="GO" id="GO:0140359">
    <property type="term" value="F:ABC-type transporter activity"/>
    <property type="evidence" value="ECO:0007669"/>
    <property type="project" value="InterPro"/>
</dbReference>
<organism evidence="15 16">
    <name type="scientific">Trinickia caryophylli</name>
    <name type="common">Paraburkholderia caryophylli</name>
    <dbReference type="NCBI Taxonomy" id="28094"/>
    <lineage>
        <taxon>Bacteria</taxon>
        <taxon>Pseudomonadati</taxon>
        <taxon>Pseudomonadota</taxon>
        <taxon>Betaproteobacteria</taxon>
        <taxon>Burkholderiales</taxon>
        <taxon>Burkholderiaceae</taxon>
        <taxon>Trinickia</taxon>
    </lineage>
</organism>
<evidence type="ECO:0000259" key="14">
    <source>
        <dbReference type="PROSITE" id="PS50929"/>
    </source>
</evidence>
<feature type="transmembrane region" description="Helical" evidence="12">
    <location>
        <begin position="155"/>
        <end position="173"/>
    </location>
</feature>
<dbReference type="PANTHER" id="PTHR24221:SF653">
    <property type="entry name" value="TRANSPORT ATP-BINDING PROTEIN CYDC"/>
    <property type="match status" value="1"/>
</dbReference>
<evidence type="ECO:0000256" key="8">
    <source>
        <dbReference type="ARBA" id="ARBA00022967"/>
    </source>
</evidence>
<dbReference type="RefSeq" id="WP_233211979.1">
    <property type="nucleotide sequence ID" value="NZ_BSQD01000013.1"/>
</dbReference>
<dbReference type="InterPro" id="IPR036640">
    <property type="entry name" value="ABC1_TM_sf"/>
</dbReference>
<dbReference type="SMART" id="SM00382">
    <property type="entry name" value="AAA"/>
    <property type="match status" value="1"/>
</dbReference>
<dbReference type="InterPro" id="IPR014223">
    <property type="entry name" value="ABC_CydC/D"/>
</dbReference>
<dbReference type="InterPro" id="IPR003439">
    <property type="entry name" value="ABC_transporter-like_ATP-bd"/>
</dbReference>
<dbReference type="GO" id="GO:0005886">
    <property type="term" value="C:plasma membrane"/>
    <property type="evidence" value="ECO:0007669"/>
    <property type="project" value="UniProtKB-SubCell"/>
</dbReference>
<dbReference type="GO" id="GO:0005524">
    <property type="term" value="F:ATP binding"/>
    <property type="evidence" value="ECO:0007669"/>
    <property type="project" value="UniProtKB-KW"/>
</dbReference>
<keyword evidence="8" id="KW-1278">Translocase</keyword>
<dbReference type="AlphaFoldDB" id="A0A1X7G8E6"/>
<gene>
    <name evidence="15" type="ORF">SAMN06295900_11444</name>
</gene>
<dbReference type="Proteomes" id="UP000192911">
    <property type="component" value="Unassembled WGS sequence"/>
</dbReference>
<protein>
    <submittedName>
        <fullName evidence="15">ATP-binding cassette, subfamily C, CydC</fullName>
    </submittedName>
</protein>
<sequence>MNDMQTTDDRGADQGSAFSAPQARADFRRLVSLFRPYWRWMAAGAAVSLATLLANVALMAISGWFIASMALAGIAQAAFDYFTPAAAIRACAIVRTAGRYVERLVTHEATFWLLAQLRVWFYERVEPLAPARLAGLRSAELLSRIQADIDSLNHVYLRVIVPVAVGAVASLLIVAATAAFSLCAAAVTLFFLLAAGAALPVWLLQRAKGPAYAGVQCRAQMRETIVDTVQGLGELRVYGGEQAYAARLDRLSERLVATQAEISRLNGFAQAAMGAAASLAMWGTLVVAIPSVGDGTLAPARLAMLALLALASFEAVMPLPLAMQVLGESLAAARRIFALADAAPAVVDPPEGLTPQGSDLSLRNVCLRYREDGPWALDDLSFDLPARQRMAVVGASGAGKSTLVNLLLRFWEYEAGSVRLGGAELRQCAGEAVRARIAVVSQDTYLFNATIRENLLLARPDADDAMLEGACRTAQLHEFIVSLPRGYDTELGEAGAGLSGGQARRLAIARALLADAPILVLDEPTEGLDTVTEQALIGAIMALMQGRSVLLITHRLSALTDLVDEVLVMDAGRIVQRGSPQALAAAEGPFRELGRAGDGLPVQ</sequence>
<evidence type="ECO:0000256" key="3">
    <source>
        <dbReference type="ARBA" id="ARBA00022475"/>
    </source>
</evidence>
<evidence type="ECO:0000256" key="4">
    <source>
        <dbReference type="ARBA" id="ARBA00022519"/>
    </source>
</evidence>
<evidence type="ECO:0000256" key="10">
    <source>
        <dbReference type="ARBA" id="ARBA00023055"/>
    </source>
</evidence>
<keyword evidence="9 12" id="KW-1133">Transmembrane helix</keyword>
<dbReference type="PROSITE" id="PS00211">
    <property type="entry name" value="ABC_TRANSPORTER_1"/>
    <property type="match status" value="1"/>
</dbReference>
<evidence type="ECO:0000256" key="2">
    <source>
        <dbReference type="ARBA" id="ARBA00022448"/>
    </source>
</evidence>
<feature type="domain" description="ABC transmembrane type-1" evidence="14">
    <location>
        <begin position="42"/>
        <end position="328"/>
    </location>
</feature>
<keyword evidence="6" id="KW-0547">Nucleotide-binding</keyword>
<evidence type="ECO:0000313" key="15">
    <source>
        <dbReference type="EMBL" id="SMF65644.1"/>
    </source>
</evidence>
<dbReference type="PANTHER" id="PTHR24221">
    <property type="entry name" value="ATP-BINDING CASSETTE SUB-FAMILY B"/>
    <property type="match status" value="1"/>
</dbReference>
<name>A0A1X7G8E6_TRICW</name>
<dbReference type="InterPro" id="IPR017871">
    <property type="entry name" value="ABC_transporter-like_CS"/>
</dbReference>
<keyword evidence="11 12" id="KW-0472">Membrane</keyword>
<feature type="transmembrane region" description="Helical" evidence="12">
    <location>
        <begin position="179"/>
        <end position="204"/>
    </location>
</feature>
<accession>A0A1X7G8E6</accession>
<proteinExistence type="predicted"/>
<dbReference type="SUPFAM" id="SSF52540">
    <property type="entry name" value="P-loop containing nucleoside triphosphate hydrolases"/>
    <property type="match status" value="1"/>
</dbReference>
<dbReference type="InterPro" id="IPR003593">
    <property type="entry name" value="AAA+_ATPase"/>
</dbReference>
<evidence type="ECO:0000256" key="9">
    <source>
        <dbReference type="ARBA" id="ARBA00022989"/>
    </source>
</evidence>
<dbReference type="Gene3D" id="1.20.1560.10">
    <property type="entry name" value="ABC transporter type 1, transmembrane domain"/>
    <property type="match status" value="1"/>
</dbReference>
<dbReference type="GO" id="GO:0045454">
    <property type="term" value="P:cell redox homeostasis"/>
    <property type="evidence" value="ECO:0007669"/>
    <property type="project" value="InterPro"/>
</dbReference>
<reference evidence="16" key="1">
    <citation type="submission" date="2017-04" db="EMBL/GenBank/DDBJ databases">
        <authorList>
            <person name="Varghese N."/>
            <person name="Submissions S."/>
        </authorList>
    </citation>
    <scope>NUCLEOTIDE SEQUENCE [LARGE SCALE GENOMIC DNA]</scope>
    <source>
        <strain evidence="16">Ballard 720</strain>
    </source>
</reference>
<dbReference type="InterPro" id="IPR039421">
    <property type="entry name" value="Type_1_exporter"/>
</dbReference>
<feature type="transmembrane region" description="Helical" evidence="12">
    <location>
        <begin position="271"/>
        <end position="290"/>
    </location>
</feature>
<dbReference type="STRING" id="28094.SAMN06295900_11444"/>
<dbReference type="Gene3D" id="3.40.50.300">
    <property type="entry name" value="P-loop containing nucleotide triphosphate hydrolases"/>
    <property type="match status" value="1"/>
</dbReference>
<dbReference type="PROSITE" id="PS50893">
    <property type="entry name" value="ABC_TRANSPORTER_2"/>
    <property type="match status" value="1"/>
</dbReference>
<evidence type="ECO:0000256" key="5">
    <source>
        <dbReference type="ARBA" id="ARBA00022692"/>
    </source>
</evidence>
<evidence type="ECO:0000256" key="1">
    <source>
        <dbReference type="ARBA" id="ARBA00004651"/>
    </source>
</evidence>
<feature type="domain" description="ABC transporter" evidence="13">
    <location>
        <begin position="360"/>
        <end position="596"/>
    </location>
</feature>
<dbReference type="GeneID" id="95551721"/>
<dbReference type="SUPFAM" id="SSF90123">
    <property type="entry name" value="ABC transporter transmembrane region"/>
    <property type="match status" value="1"/>
</dbReference>
<evidence type="ECO:0000256" key="12">
    <source>
        <dbReference type="SAM" id="Phobius"/>
    </source>
</evidence>
<feature type="transmembrane region" description="Helical" evidence="12">
    <location>
        <begin position="37"/>
        <end position="58"/>
    </location>
</feature>
<dbReference type="GO" id="GO:0016887">
    <property type="term" value="F:ATP hydrolysis activity"/>
    <property type="evidence" value="ECO:0007669"/>
    <property type="project" value="InterPro"/>
</dbReference>
<dbReference type="PROSITE" id="PS50929">
    <property type="entry name" value="ABC_TM1F"/>
    <property type="match status" value="1"/>
</dbReference>
<keyword evidence="2" id="KW-0813">Transport</keyword>
<evidence type="ECO:0000256" key="11">
    <source>
        <dbReference type="ARBA" id="ARBA00023136"/>
    </source>
</evidence>
<dbReference type="GO" id="GO:0034775">
    <property type="term" value="P:glutathione transmembrane transport"/>
    <property type="evidence" value="ECO:0007669"/>
    <property type="project" value="InterPro"/>
</dbReference>
<dbReference type="InterPro" id="IPR011527">
    <property type="entry name" value="ABC1_TM_dom"/>
</dbReference>
<evidence type="ECO:0000313" key="16">
    <source>
        <dbReference type="Proteomes" id="UP000192911"/>
    </source>
</evidence>
<evidence type="ECO:0000256" key="6">
    <source>
        <dbReference type="ARBA" id="ARBA00022741"/>
    </source>
</evidence>
<feature type="transmembrane region" description="Helical" evidence="12">
    <location>
        <begin position="302"/>
        <end position="326"/>
    </location>
</feature>
<keyword evidence="7 15" id="KW-0067">ATP-binding</keyword>
<feature type="transmembrane region" description="Helical" evidence="12">
    <location>
        <begin position="64"/>
        <end position="82"/>
    </location>
</feature>
<evidence type="ECO:0000259" key="13">
    <source>
        <dbReference type="PROSITE" id="PS50893"/>
    </source>
</evidence>
<comment type="subcellular location">
    <subcellularLocation>
        <location evidence="1">Cell membrane</location>
        <topology evidence="1">Multi-pass membrane protein</topology>
    </subcellularLocation>
</comment>
<dbReference type="InterPro" id="IPR027417">
    <property type="entry name" value="P-loop_NTPase"/>
</dbReference>
<dbReference type="CDD" id="cd18585">
    <property type="entry name" value="ABC_6TM_CydC"/>
    <property type="match status" value="1"/>
</dbReference>